<organism evidence="2">
    <name type="scientific">Manihot esculenta</name>
    <name type="common">Cassava</name>
    <name type="synonym">Jatropha manihot</name>
    <dbReference type="NCBI Taxonomy" id="3983"/>
    <lineage>
        <taxon>Eukaryota</taxon>
        <taxon>Viridiplantae</taxon>
        <taxon>Streptophyta</taxon>
        <taxon>Embryophyta</taxon>
        <taxon>Tracheophyta</taxon>
        <taxon>Spermatophyta</taxon>
        <taxon>Magnoliopsida</taxon>
        <taxon>eudicotyledons</taxon>
        <taxon>Gunneridae</taxon>
        <taxon>Pentapetalae</taxon>
        <taxon>rosids</taxon>
        <taxon>fabids</taxon>
        <taxon>Malpighiales</taxon>
        <taxon>Euphorbiaceae</taxon>
        <taxon>Crotonoideae</taxon>
        <taxon>Manihoteae</taxon>
        <taxon>Manihot</taxon>
    </lineage>
</organism>
<dbReference type="AlphaFoldDB" id="A0A2C9VJM5"/>
<proteinExistence type="predicted"/>
<evidence type="ECO:0000256" key="1">
    <source>
        <dbReference type="SAM" id="Phobius"/>
    </source>
</evidence>
<name>A0A2C9VJM5_MANES</name>
<reference evidence="2" key="1">
    <citation type="submission" date="2016-02" db="EMBL/GenBank/DDBJ databases">
        <title>WGS assembly of Manihot esculenta.</title>
        <authorList>
            <person name="Bredeson J.V."/>
            <person name="Prochnik S.E."/>
            <person name="Lyons J.B."/>
            <person name="Schmutz J."/>
            <person name="Grimwood J."/>
            <person name="Vrebalov J."/>
            <person name="Bart R.S."/>
            <person name="Amuge T."/>
            <person name="Ferguson M.E."/>
            <person name="Green R."/>
            <person name="Putnam N."/>
            <person name="Stites J."/>
            <person name="Rounsley S."/>
            <person name="Rokhsar D.S."/>
        </authorList>
    </citation>
    <scope>NUCLEOTIDE SEQUENCE [LARGE SCALE GENOMIC DNA]</scope>
    <source>
        <tissue evidence="2">Leaf</tissue>
    </source>
</reference>
<keyword evidence="1" id="KW-1133">Transmembrane helix</keyword>
<keyword evidence="1" id="KW-0472">Membrane</keyword>
<keyword evidence="1" id="KW-0812">Transmembrane</keyword>
<feature type="transmembrane region" description="Helical" evidence="1">
    <location>
        <begin position="20"/>
        <end position="36"/>
    </location>
</feature>
<accession>A0A2C9VJM5</accession>
<dbReference type="EMBL" id="CM004393">
    <property type="protein sequence ID" value="OAY44749.1"/>
    <property type="molecule type" value="Genomic_DNA"/>
</dbReference>
<sequence length="54" mass="6364">MAFGSNFFPPCLKFPVRFHLLYFWIVVVHIFSKPLFNCIPNKQTIIGIWVAFDC</sequence>
<gene>
    <name evidence="2" type="ORF">MANES_07G002300</name>
</gene>
<evidence type="ECO:0000313" key="2">
    <source>
        <dbReference type="EMBL" id="OAY44749.1"/>
    </source>
</evidence>
<protein>
    <submittedName>
        <fullName evidence="2">Uncharacterized protein</fullName>
    </submittedName>
</protein>